<gene>
    <name evidence="5" type="ORF">JK358_37945</name>
</gene>
<dbReference type="CDD" id="cd05374">
    <property type="entry name" value="17beta-HSD-like_SDR_c"/>
    <property type="match status" value="1"/>
</dbReference>
<sequence>MPKVWFVTGAARGLGRHFVEAALSRGDRVAATARDTGALTDLLERYGEAVLALPLDVTDRAAAVRAVTRAHRHFGRLDVVVNNAGYGLFGMVEELTEQHLRDQLETNFFGAVWVTQAALPLLRAQGAGHIVQISTVAGVVSLPALGGYNASKWALEGLTEALAAEVAGTGIKVTLVEPGRFGTDWAGSSAVHAEPLPVYADLRAALRTAAERTVPADPSAAARALITIVDAENPPLRVLFGSTALPHVTAVYHERLRTWNNWAEVSNEAQGNPPRTD</sequence>
<evidence type="ECO:0000256" key="1">
    <source>
        <dbReference type="ARBA" id="ARBA00006484"/>
    </source>
</evidence>
<dbReference type="SMART" id="SM00822">
    <property type="entry name" value="PKS_KR"/>
    <property type="match status" value="1"/>
</dbReference>
<name>A0ABS1MHQ1_9NOCA</name>
<dbReference type="InterPro" id="IPR002347">
    <property type="entry name" value="SDR_fam"/>
</dbReference>
<dbReference type="NCBIfam" id="NF006114">
    <property type="entry name" value="PRK08263.1"/>
    <property type="match status" value="1"/>
</dbReference>
<dbReference type="Gene3D" id="3.40.50.720">
    <property type="entry name" value="NAD(P)-binding Rossmann-like Domain"/>
    <property type="match status" value="1"/>
</dbReference>
<dbReference type="PANTHER" id="PTHR43976">
    <property type="entry name" value="SHORT CHAIN DEHYDROGENASE"/>
    <property type="match status" value="1"/>
</dbReference>
<dbReference type="PANTHER" id="PTHR43976:SF16">
    <property type="entry name" value="SHORT-CHAIN DEHYDROGENASE_REDUCTASE FAMILY PROTEIN"/>
    <property type="match status" value="1"/>
</dbReference>
<evidence type="ECO:0000256" key="2">
    <source>
        <dbReference type="ARBA" id="ARBA00023002"/>
    </source>
</evidence>
<dbReference type="SUPFAM" id="SSF51735">
    <property type="entry name" value="NAD(P)-binding Rossmann-fold domains"/>
    <property type="match status" value="1"/>
</dbReference>
<dbReference type="RefSeq" id="WP_201958496.1">
    <property type="nucleotide sequence ID" value="NZ_JAERRJ010000026.1"/>
</dbReference>
<dbReference type="Proteomes" id="UP000602198">
    <property type="component" value="Unassembled WGS sequence"/>
</dbReference>
<protein>
    <submittedName>
        <fullName evidence="5">SDR family NAD(P)-dependent oxidoreductase</fullName>
    </submittedName>
</protein>
<evidence type="ECO:0000313" key="5">
    <source>
        <dbReference type="EMBL" id="MBL1080193.1"/>
    </source>
</evidence>
<evidence type="ECO:0000259" key="4">
    <source>
        <dbReference type="SMART" id="SM00822"/>
    </source>
</evidence>
<evidence type="ECO:0000256" key="3">
    <source>
        <dbReference type="RuleBase" id="RU000363"/>
    </source>
</evidence>
<keyword evidence="6" id="KW-1185">Reference proteome</keyword>
<comment type="caution">
    <text evidence="5">The sequence shown here is derived from an EMBL/GenBank/DDBJ whole genome shotgun (WGS) entry which is preliminary data.</text>
</comment>
<keyword evidence="2" id="KW-0560">Oxidoreductase</keyword>
<dbReference type="InterPro" id="IPR051911">
    <property type="entry name" value="SDR_oxidoreductase"/>
</dbReference>
<accession>A0ABS1MHQ1</accession>
<comment type="similarity">
    <text evidence="1 3">Belongs to the short-chain dehydrogenases/reductases (SDR) family.</text>
</comment>
<dbReference type="EMBL" id="JAERRJ010000026">
    <property type="protein sequence ID" value="MBL1080193.1"/>
    <property type="molecule type" value="Genomic_DNA"/>
</dbReference>
<proteinExistence type="inferred from homology"/>
<dbReference type="InterPro" id="IPR036291">
    <property type="entry name" value="NAD(P)-bd_dom_sf"/>
</dbReference>
<reference evidence="5 6" key="1">
    <citation type="submission" date="2021-01" db="EMBL/GenBank/DDBJ databases">
        <title>WGS of actinomycetes isolated from Thailand.</title>
        <authorList>
            <person name="Thawai C."/>
        </authorList>
    </citation>
    <scope>NUCLEOTIDE SEQUENCE [LARGE SCALE GENOMIC DNA]</scope>
    <source>
        <strain evidence="5 6">LPG 2</strain>
    </source>
</reference>
<dbReference type="InterPro" id="IPR057326">
    <property type="entry name" value="KR_dom"/>
</dbReference>
<evidence type="ECO:0000313" key="6">
    <source>
        <dbReference type="Proteomes" id="UP000602198"/>
    </source>
</evidence>
<dbReference type="PRINTS" id="PR00080">
    <property type="entry name" value="SDRFAMILY"/>
</dbReference>
<feature type="domain" description="Ketoreductase" evidence="4">
    <location>
        <begin position="3"/>
        <end position="188"/>
    </location>
</feature>
<organism evidence="5 6">
    <name type="scientific">Nocardia acididurans</name>
    <dbReference type="NCBI Taxonomy" id="2802282"/>
    <lineage>
        <taxon>Bacteria</taxon>
        <taxon>Bacillati</taxon>
        <taxon>Actinomycetota</taxon>
        <taxon>Actinomycetes</taxon>
        <taxon>Mycobacteriales</taxon>
        <taxon>Nocardiaceae</taxon>
        <taxon>Nocardia</taxon>
    </lineage>
</organism>
<dbReference type="PRINTS" id="PR00081">
    <property type="entry name" value="GDHRDH"/>
</dbReference>
<dbReference type="Pfam" id="PF00106">
    <property type="entry name" value="adh_short"/>
    <property type="match status" value="1"/>
</dbReference>